<feature type="transmembrane region" description="Helical" evidence="1">
    <location>
        <begin position="42"/>
        <end position="63"/>
    </location>
</feature>
<evidence type="ECO:0000256" key="1">
    <source>
        <dbReference type="SAM" id="Phobius"/>
    </source>
</evidence>
<organism evidence="2 3">
    <name type="scientific">Philodulcilactobacillus myokoensis</name>
    <dbReference type="NCBI Taxonomy" id="2929573"/>
    <lineage>
        <taxon>Bacteria</taxon>
        <taxon>Bacillati</taxon>
        <taxon>Bacillota</taxon>
        <taxon>Bacilli</taxon>
        <taxon>Lactobacillales</taxon>
        <taxon>Lactobacillaceae</taxon>
        <taxon>Philodulcilactobacillus</taxon>
    </lineage>
</organism>
<keyword evidence="1" id="KW-0812">Transmembrane</keyword>
<evidence type="ECO:0000313" key="2">
    <source>
        <dbReference type="EMBL" id="GLB46148.1"/>
    </source>
</evidence>
<dbReference type="AlphaFoldDB" id="A0A9W6ESA1"/>
<keyword evidence="1" id="KW-0472">Membrane</keyword>
<evidence type="ECO:0000313" key="3">
    <source>
        <dbReference type="Proteomes" id="UP001144204"/>
    </source>
</evidence>
<dbReference type="Proteomes" id="UP001144204">
    <property type="component" value="Unassembled WGS sequence"/>
</dbReference>
<gene>
    <name evidence="2" type="ORF">WR164_01270</name>
</gene>
<protein>
    <submittedName>
        <fullName evidence="2">Uncharacterized protein</fullName>
    </submittedName>
</protein>
<name>A0A9W6ESA1_9LACO</name>
<accession>A0A9W6ESA1</accession>
<sequence>MLLLTLLLFTAKVVKWICLVFAILFLFNYFENRHTDVNEAKGALNGFIGASMIVVIMFTLSLFI</sequence>
<reference evidence="2" key="1">
    <citation type="submission" date="2022-07" db="EMBL/GenBank/DDBJ databases">
        <authorList>
            <person name="Kouya T."/>
            <person name="Ishiyama Y."/>
        </authorList>
    </citation>
    <scope>NUCLEOTIDE SEQUENCE</scope>
    <source>
        <strain evidence="2">WR16-4</strain>
    </source>
</reference>
<dbReference type="RefSeq" id="WP_286135606.1">
    <property type="nucleotide sequence ID" value="NZ_BRPL01000002.1"/>
</dbReference>
<keyword evidence="1" id="KW-1133">Transmembrane helix</keyword>
<comment type="caution">
    <text evidence="2">The sequence shown here is derived from an EMBL/GenBank/DDBJ whole genome shotgun (WGS) entry which is preliminary data.</text>
</comment>
<feature type="transmembrane region" description="Helical" evidence="1">
    <location>
        <begin position="6"/>
        <end position="30"/>
    </location>
</feature>
<keyword evidence="3" id="KW-1185">Reference proteome</keyword>
<dbReference type="EMBL" id="BRPL01000002">
    <property type="protein sequence ID" value="GLB46148.1"/>
    <property type="molecule type" value="Genomic_DNA"/>
</dbReference>
<proteinExistence type="predicted"/>
<reference evidence="2" key="2">
    <citation type="journal article" date="2023" name="PLoS ONE">
        <title>Philodulcilactobacillus myokoensis gen. nov., sp. nov., a fructophilic, acidophilic, and agar-phobic lactic acid bacterium isolated from fermented vegetable extracts.</title>
        <authorList>
            <person name="Kouya T."/>
            <person name="Ishiyama Y."/>
            <person name="Ohashi S."/>
            <person name="Kumakubo R."/>
            <person name="Yamazaki T."/>
            <person name="Otaki T."/>
        </authorList>
    </citation>
    <scope>NUCLEOTIDE SEQUENCE</scope>
    <source>
        <strain evidence="2">WR16-4</strain>
    </source>
</reference>